<dbReference type="PANTHER" id="PTHR11552:SF147">
    <property type="entry name" value="CHOLINE DEHYDROGENASE, MITOCHONDRIAL"/>
    <property type="match status" value="1"/>
</dbReference>
<name>M2MM64_BAUPA</name>
<evidence type="ECO:0000256" key="4">
    <source>
        <dbReference type="ARBA" id="ARBA00022827"/>
    </source>
</evidence>
<protein>
    <recommendedName>
        <fullName evidence="8">Glucose-methanol-choline oxidoreductase N-terminal domain-containing protein</fullName>
    </recommendedName>
</protein>
<dbReference type="InterPro" id="IPR000172">
    <property type="entry name" value="GMC_OxRdtase_N"/>
</dbReference>
<dbReference type="GO" id="GO:0050660">
    <property type="term" value="F:flavin adenine dinucleotide binding"/>
    <property type="evidence" value="ECO:0007669"/>
    <property type="project" value="InterPro"/>
</dbReference>
<evidence type="ECO:0000313" key="10">
    <source>
        <dbReference type="Proteomes" id="UP000011761"/>
    </source>
</evidence>
<evidence type="ECO:0000259" key="8">
    <source>
        <dbReference type="PROSITE" id="PS00624"/>
    </source>
</evidence>
<dbReference type="SUPFAM" id="SSF54373">
    <property type="entry name" value="FAD-linked reductases, C-terminal domain"/>
    <property type="match status" value="1"/>
</dbReference>
<dbReference type="GeneID" id="19116300"/>
<dbReference type="InterPro" id="IPR036188">
    <property type="entry name" value="FAD/NAD-bd_sf"/>
</dbReference>
<evidence type="ECO:0000313" key="9">
    <source>
        <dbReference type="EMBL" id="EMC97776.1"/>
    </source>
</evidence>
<evidence type="ECO:0000256" key="5">
    <source>
        <dbReference type="PIRSR" id="PIRSR000137-1"/>
    </source>
</evidence>
<keyword evidence="3" id="KW-0285">Flavoprotein</keyword>
<evidence type="ECO:0000256" key="1">
    <source>
        <dbReference type="ARBA" id="ARBA00001974"/>
    </source>
</evidence>
<dbReference type="AlphaFoldDB" id="M2MM64"/>
<keyword evidence="4 6" id="KW-0274">FAD</keyword>
<dbReference type="HOGENOM" id="CLU_002865_7_2_1"/>
<dbReference type="PANTHER" id="PTHR11552">
    <property type="entry name" value="GLUCOSE-METHANOL-CHOLINE GMC OXIDOREDUCTASE"/>
    <property type="match status" value="1"/>
</dbReference>
<dbReference type="InterPro" id="IPR007867">
    <property type="entry name" value="GMC_OxRtase_C"/>
</dbReference>
<dbReference type="PROSITE" id="PS00624">
    <property type="entry name" value="GMC_OXRED_2"/>
    <property type="match status" value="1"/>
</dbReference>
<feature type="binding site" evidence="6">
    <location>
        <position position="304"/>
    </location>
    <ligand>
        <name>FAD</name>
        <dbReference type="ChEBI" id="CHEBI:57692"/>
    </ligand>
</feature>
<dbReference type="Gene3D" id="3.50.50.60">
    <property type="entry name" value="FAD/NAD(P)-binding domain"/>
    <property type="match status" value="1"/>
</dbReference>
<dbReference type="Proteomes" id="UP000011761">
    <property type="component" value="Unassembled WGS sequence"/>
</dbReference>
<dbReference type="PIRSF" id="PIRSF000137">
    <property type="entry name" value="Alcohol_oxidase"/>
    <property type="match status" value="1"/>
</dbReference>
<evidence type="ECO:0000256" key="2">
    <source>
        <dbReference type="ARBA" id="ARBA00010790"/>
    </source>
</evidence>
<feature type="active site" description="Proton donor" evidence="5">
    <location>
        <position position="579"/>
    </location>
</feature>
<dbReference type="SUPFAM" id="SSF51905">
    <property type="entry name" value="FAD/NAD(P)-binding domain"/>
    <property type="match status" value="1"/>
</dbReference>
<dbReference type="Gene3D" id="3.30.560.10">
    <property type="entry name" value="Glucose Oxidase, domain 3"/>
    <property type="match status" value="1"/>
</dbReference>
<evidence type="ECO:0000256" key="7">
    <source>
        <dbReference type="SAM" id="MobiDB-lite"/>
    </source>
</evidence>
<organism evidence="9 10">
    <name type="scientific">Baudoinia panamericana (strain UAMH 10762)</name>
    <name type="common">Angels' share fungus</name>
    <name type="synonym">Baudoinia compniacensis (strain UAMH 10762)</name>
    <dbReference type="NCBI Taxonomy" id="717646"/>
    <lineage>
        <taxon>Eukaryota</taxon>
        <taxon>Fungi</taxon>
        <taxon>Dikarya</taxon>
        <taxon>Ascomycota</taxon>
        <taxon>Pezizomycotina</taxon>
        <taxon>Dothideomycetes</taxon>
        <taxon>Dothideomycetidae</taxon>
        <taxon>Mycosphaerellales</taxon>
        <taxon>Teratosphaeriaceae</taxon>
        <taxon>Baudoinia</taxon>
    </lineage>
</organism>
<feature type="domain" description="Glucose-methanol-choline oxidoreductase N-terminal" evidence="8">
    <location>
        <begin position="346"/>
        <end position="360"/>
    </location>
</feature>
<keyword evidence="10" id="KW-1185">Reference proteome</keyword>
<dbReference type="RefSeq" id="XP_007674615.1">
    <property type="nucleotide sequence ID" value="XM_007676425.1"/>
</dbReference>
<dbReference type="InterPro" id="IPR012132">
    <property type="entry name" value="GMC_OxRdtase"/>
</dbReference>
<dbReference type="eggNOG" id="KOG1238">
    <property type="taxonomic scope" value="Eukaryota"/>
</dbReference>
<dbReference type="Pfam" id="PF05199">
    <property type="entry name" value="GMC_oxred_C"/>
    <property type="match status" value="1"/>
</dbReference>
<sequence length="644" mass="70155">MSLYDSFRFPLSAGSRQLVIALAVSAIPAYFVGKAIREIIHVLFPSFIPGETNTALLATVKTTPGTSEAKDLENVAEFDYIIVGGGTAGCVLAARLTEDANSKVLVIESGHSDLKQIFSRLPGGFNKLFKTGADWDLTTEPEKQCEGRKMYWPRGRMLGGCSAINAMIYNRGAPDDFDEWERLGNKGWSYASLRPYMSKAESFHPSGEGPNPVTDDDLKHHGRDGPWQTGYSWCSPLTRTFLDACEAIGISKRTDLNTPSGMIGTAHTQTFIDRKGQRSSTAVAYLTEQVASRPNLHIAVAQTVTRIIFDKSGSQPRAVGVEMASSAVTPFRYLAKARREVLVCGGAVHTPQILKLSGIGGADELKSHGISLIADRPGVGSNLADHILTVLVFKCKAESLQWAANTLKSLPALVQWLRTGTGPLTTNVAECTAFVRTQDRDDASSSLKEKDETSGATSADLELLAGPLAFTNHGLDVAPTNQDYCSIGCIGLRPTSRGTVTLADASPFTPPRVRANYLETQYDRDIMTYGLQLCMQMLKTKPYRDIFDGWYKGWTVLPDNPSDEQLLQYARQRTETVYHPVCSAKMGPATDPMSVVDERLKVHGVRGLRVVDASIFPKPVACHPCAVVVSVAEKAADMIKEDRR</sequence>
<gene>
    <name evidence="9" type="ORF">BAUCODRAFT_66666</name>
</gene>
<comment type="similarity">
    <text evidence="2">Belongs to the GMC oxidoreductase family.</text>
</comment>
<evidence type="ECO:0000256" key="3">
    <source>
        <dbReference type="ARBA" id="ARBA00022630"/>
    </source>
</evidence>
<dbReference type="KEGG" id="bcom:BAUCODRAFT_66666"/>
<feature type="active site" description="Proton acceptor" evidence="5">
    <location>
        <position position="623"/>
    </location>
</feature>
<dbReference type="Pfam" id="PF00732">
    <property type="entry name" value="GMC_oxred_N"/>
    <property type="match status" value="1"/>
</dbReference>
<accession>M2MM64</accession>
<evidence type="ECO:0000256" key="6">
    <source>
        <dbReference type="PIRSR" id="PIRSR000137-2"/>
    </source>
</evidence>
<dbReference type="OrthoDB" id="269227at2759"/>
<dbReference type="GO" id="GO:0016614">
    <property type="term" value="F:oxidoreductase activity, acting on CH-OH group of donors"/>
    <property type="evidence" value="ECO:0007669"/>
    <property type="project" value="InterPro"/>
</dbReference>
<dbReference type="OMA" id="NAMMYHH"/>
<reference evidence="9 10" key="1">
    <citation type="journal article" date="2012" name="PLoS Pathog.">
        <title>Diverse lifestyles and strategies of plant pathogenesis encoded in the genomes of eighteen Dothideomycetes fungi.</title>
        <authorList>
            <person name="Ohm R.A."/>
            <person name="Feau N."/>
            <person name="Henrissat B."/>
            <person name="Schoch C.L."/>
            <person name="Horwitz B.A."/>
            <person name="Barry K.W."/>
            <person name="Condon B.J."/>
            <person name="Copeland A.C."/>
            <person name="Dhillon B."/>
            <person name="Glaser F."/>
            <person name="Hesse C.N."/>
            <person name="Kosti I."/>
            <person name="LaButti K."/>
            <person name="Lindquist E.A."/>
            <person name="Lucas S."/>
            <person name="Salamov A.A."/>
            <person name="Bradshaw R.E."/>
            <person name="Ciuffetti L."/>
            <person name="Hamelin R.C."/>
            <person name="Kema G.H.J."/>
            <person name="Lawrence C."/>
            <person name="Scott J.A."/>
            <person name="Spatafora J.W."/>
            <person name="Turgeon B.G."/>
            <person name="de Wit P.J.G.M."/>
            <person name="Zhong S."/>
            <person name="Goodwin S.B."/>
            <person name="Grigoriev I.V."/>
        </authorList>
    </citation>
    <scope>NUCLEOTIDE SEQUENCE [LARGE SCALE GENOMIC DNA]</scope>
    <source>
        <strain evidence="9 10">UAMH 10762</strain>
    </source>
</reference>
<proteinExistence type="inferred from homology"/>
<dbReference type="STRING" id="717646.M2MM64"/>
<dbReference type="EMBL" id="KB445553">
    <property type="protein sequence ID" value="EMC97776.1"/>
    <property type="molecule type" value="Genomic_DNA"/>
</dbReference>
<comment type="cofactor">
    <cofactor evidence="1 6">
        <name>FAD</name>
        <dbReference type="ChEBI" id="CHEBI:57692"/>
    </cofactor>
</comment>
<feature type="region of interest" description="Disordered" evidence="7">
    <location>
        <begin position="201"/>
        <end position="222"/>
    </location>
</feature>